<feature type="repeat" description="TPR" evidence="1">
    <location>
        <begin position="1007"/>
        <end position="1040"/>
    </location>
</feature>
<dbReference type="Pfam" id="PF03445">
    <property type="entry name" value="DUF294"/>
    <property type="match status" value="1"/>
</dbReference>
<sequence>MPQAQTKLSTIADELRELDLIFKRGSDLDAAERGYAGKLIHAISCENKLLKCEALKSLGDLYLHKAKTNDCRVENFNRACALYQELFRHCRCKEEKQVIQHRLRYAEKCTNLTHSPRRSKLGDSDSDNIILAVSRMLGVVKNEKTKVKGRRLTPVIEAYTQLYVSAVVDRHVRLKMEILKSLGDVYLEKGRVGKEEAAFTKAVGLYRAALDRCEDADARETLKHRIEFAKKVREKILKKQPKETRLTEYRKPGDENLQKSVPTFRQVGHDVISQGNYGGTYQDRLREGSKALQIGDLDRAELNFAAALKTVRVKASSADEHWKEAEPMIKLGDVYLKRGMHSKDGGDFTKAAALCNAALVRAKAEDREGIKQTILEITRSFIRHVLSIEQTVCSGNTKKHKLILKEHRDHVEREIKRIEHQVDPYSLDDADPKIREVEKMRADEIKTLFQTIVEQRRTFIAGLVDECMEVMGPPPCKYAMMGLGSQATGLATPYSDLEFAILVERETQIDVKYFRNLTHYLHIQVINLGETILPAMAIKSLNDFSSGDPLANWFYDSVTPRGLAFDGAMPHACKTPLGRGQTFSLIRTPGSMIKVLLDDVTVHLKKGYHLASILGNVSLISGEQDLVDEYSALWEQQLKKDEGKIPLSIAKTTLSENMESFRRQDLTSAIPVVKAVRYFEQSIKMIRSIYCDGETHPLIADSFHGLGIAWKYIGNYKKATGYYQQSLEMERSIYGKGTSHPCIASSLTSVGGALSDQGDYETAKDYYIQSLEMNQNIYGENTAHPYIAMSLNNLGIIWRKLGDYKKAIGFYEQALQINRSINGENTAHPHIAASLYNLGNVCCCLGDYRKAISYYEQTLQMDREIYGENTTHCHIADTLYALGSAWSDLGEDGKAISCQEQSLQMRRTIFGNTDTLDIAKSLTALGLRLLDLGDHRTALCYFEQSLQIERSIHGKTTAHADIAKSLNNLGMACSDLGDYKKAVSYHDQSLQMKRRIYGKNAAHADIAKSFTNLGIAWKGLRDHRKALTYFEQSLHMERDIYGKITPHPDIARSLGNLGSVWTTLGDHKKAMEYHEQSLKMLQSIFGENTPHADIARSLVCLGTVMQNLGHPVKAIQHFEQSLKMMRSLYGEGSTHPGIAAVLTLLTKAWYELGDVRNAVSYYEQLKKIE</sequence>
<accession>A0A6P4ZGW7</accession>
<evidence type="ECO:0000313" key="3">
    <source>
        <dbReference type="Proteomes" id="UP000515135"/>
    </source>
</evidence>
<dbReference type="GO" id="GO:0008773">
    <property type="term" value="F:[protein-PII] uridylyltransferase activity"/>
    <property type="evidence" value="ECO:0007669"/>
    <property type="project" value="InterPro"/>
</dbReference>
<protein>
    <submittedName>
        <fullName evidence="4">Uncharacterized protein LOC109482218</fullName>
    </submittedName>
</protein>
<dbReference type="Gene3D" id="1.25.40.10">
    <property type="entry name" value="Tetratricopeptide repeat domain"/>
    <property type="match status" value="5"/>
</dbReference>
<feature type="repeat" description="TPR" evidence="1">
    <location>
        <begin position="700"/>
        <end position="733"/>
    </location>
</feature>
<feature type="repeat" description="TPR" evidence="1">
    <location>
        <begin position="963"/>
        <end position="996"/>
    </location>
</feature>
<dbReference type="Pfam" id="PF13424">
    <property type="entry name" value="TPR_12"/>
    <property type="match status" value="3"/>
</dbReference>
<name>A0A6P4ZGW7_BRABE</name>
<dbReference type="PANTHER" id="PTHR19959">
    <property type="entry name" value="KINESIN LIGHT CHAIN"/>
    <property type="match status" value="1"/>
</dbReference>
<dbReference type="KEGG" id="bbel:109482218"/>
<dbReference type="Pfam" id="PF13374">
    <property type="entry name" value="TPR_10"/>
    <property type="match status" value="2"/>
</dbReference>
<feature type="repeat" description="TPR" evidence="1">
    <location>
        <begin position="1051"/>
        <end position="1084"/>
    </location>
</feature>
<evidence type="ECO:0000256" key="1">
    <source>
        <dbReference type="PROSITE-ProRule" id="PRU00339"/>
    </source>
</evidence>
<dbReference type="SUPFAM" id="SSF48452">
    <property type="entry name" value="TPR-like"/>
    <property type="match status" value="2"/>
</dbReference>
<dbReference type="PROSITE" id="PS50005">
    <property type="entry name" value="TPR"/>
    <property type="match status" value="8"/>
</dbReference>
<evidence type="ECO:0000259" key="2">
    <source>
        <dbReference type="Pfam" id="PF03445"/>
    </source>
</evidence>
<dbReference type="AlphaFoldDB" id="A0A6P4ZGW7"/>
<feature type="repeat" description="TPR" evidence="1">
    <location>
        <begin position="788"/>
        <end position="821"/>
    </location>
</feature>
<reference evidence="4" key="1">
    <citation type="submission" date="2025-08" db="UniProtKB">
        <authorList>
            <consortium name="RefSeq"/>
        </authorList>
    </citation>
    <scope>IDENTIFICATION</scope>
    <source>
        <tissue evidence="4">Gonad</tissue>
    </source>
</reference>
<feature type="repeat" description="TPR" evidence="1">
    <location>
        <begin position="832"/>
        <end position="865"/>
    </location>
</feature>
<keyword evidence="3" id="KW-1185">Reference proteome</keyword>
<gene>
    <name evidence="4" type="primary">LOC109482218</name>
</gene>
<dbReference type="InterPro" id="IPR011990">
    <property type="entry name" value="TPR-like_helical_dom_sf"/>
</dbReference>
<proteinExistence type="predicted"/>
<dbReference type="SMART" id="SM00028">
    <property type="entry name" value="TPR"/>
    <property type="match status" value="13"/>
</dbReference>
<dbReference type="GeneID" id="109482218"/>
<dbReference type="InterPro" id="IPR005105">
    <property type="entry name" value="GlnD_Uridyltrans_N"/>
</dbReference>
<feature type="repeat" description="TPR" evidence="1">
    <location>
        <begin position="919"/>
        <end position="952"/>
    </location>
</feature>
<dbReference type="PANTHER" id="PTHR19959:SF119">
    <property type="entry name" value="FUNGAL LIPASE-LIKE DOMAIN-CONTAINING PROTEIN"/>
    <property type="match status" value="1"/>
</dbReference>
<dbReference type="PROSITE" id="PS50293">
    <property type="entry name" value="TPR_REGION"/>
    <property type="match status" value="1"/>
</dbReference>
<dbReference type="RefSeq" id="XP_019640470.1">
    <property type="nucleotide sequence ID" value="XM_019784911.1"/>
</dbReference>
<feature type="domain" description="Protein-PII uridylyltransferase N-terminal" evidence="2">
    <location>
        <begin position="445"/>
        <end position="529"/>
    </location>
</feature>
<dbReference type="Proteomes" id="UP000515135">
    <property type="component" value="Unplaced"/>
</dbReference>
<organism evidence="3 4">
    <name type="scientific">Branchiostoma belcheri</name>
    <name type="common">Amphioxus</name>
    <dbReference type="NCBI Taxonomy" id="7741"/>
    <lineage>
        <taxon>Eukaryota</taxon>
        <taxon>Metazoa</taxon>
        <taxon>Chordata</taxon>
        <taxon>Cephalochordata</taxon>
        <taxon>Leptocardii</taxon>
        <taxon>Amphioxiformes</taxon>
        <taxon>Branchiostomatidae</taxon>
        <taxon>Branchiostoma</taxon>
    </lineage>
</organism>
<keyword evidence="1" id="KW-0802">TPR repeat</keyword>
<dbReference type="InterPro" id="IPR019734">
    <property type="entry name" value="TPR_rpt"/>
</dbReference>
<evidence type="ECO:0000313" key="4">
    <source>
        <dbReference type="RefSeq" id="XP_019640470.1"/>
    </source>
</evidence>
<feature type="repeat" description="TPR" evidence="1">
    <location>
        <begin position="744"/>
        <end position="777"/>
    </location>
</feature>
<dbReference type="OrthoDB" id="1305878at2759"/>